<dbReference type="NCBIfam" id="NF000355">
    <property type="entry name" value="ribo_prot_ABC_F"/>
    <property type="match status" value="1"/>
</dbReference>
<dbReference type="PROSITE" id="PS00211">
    <property type="entry name" value="ABC_TRANSPORTER_1"/>
    <property type="match status" value="1"/>
</dbReference>
<keyword evidence="4" id="KW-0175">Coiled coil</keyword>
<keyword evidence="1" id="KW-0677">Repeat</keyword>
<sequence>MNCLLLTSTTKEIMLIIDNISYIHQDKEVLFTHLNFSLRQGAKAALIGNNGAGKSTLLKLIAGLHTPNTGQIRSVESPYYIPQILDQYQDKTVAEALQVAHKLHAFYEILAGNASEEHMLMLDDDWSLEERCHDAFTRWDLKGVNLNDKMATLSGGQKSRVFLAGIHIHQAKFIIMDEPSNHLDNQGRQLLYAYIEQTAATLLIVSHDRTLLNLLDTMYELSKEGIKTYGGNYDFYAEQKDAERNALGDHIQAMEKDLRKAKEKERAVAERQQKLDARGKKKQEKAGVARIMMNTLRNNAENSSAKSKQVHSNKTNNIGEELSSLRMQRADIDKMKFGFERTSLHQGKVLFELTHVNHQYEAQAVWSDKLNLKITSGERIALKGKNGSGKTTFIRLLLGALTPATGSIFRTAIETVYIDQDYSLLNDALSVYEQAEDFNDGALQEHDIKIRLDRFLFNKESWNKSVAALSGGERMRLALCCLTISNNAPELLVLDEPTNNLDIQNIEILTAAIQQYQGTLLVVSHDAYFLNQIAITREIELVGSSS</sequence>
<feature type="coiled-coil region" evidence="4">
    <location>
        <begin position="244"/>
        <end position="271"/>
    </location>
</feature>
<dbReference type="STRING" id="561061.SAMN05660862_0426"/>
<keyword evidence="7" id="KW-1185">Reference proteome</keyword>
<reference evidence="6 7" key="1">
    <citation type="submission" date="2017-04" db="EMBL/GenBank/DDBJ databases">
        <authorList>
            <person name="Afonso C.L."/>
            <person name="Miller P.J."/>
            <person name="Scott M.A."/>
            <person name="Spackman E."/>
            <person name="Goraichik I."/>
            <person name="Dimitrov K.M."/>
            <person name="Suarez D.L."/>
            <person name="Swayne D.E."/>
        </authorList>
    </citation>
    <scope>NUCLEOTIDE SEQUENCE [LARGE SCALE GENOMIC DNA]</scope>
    <source>
        <strain evidence="6 7">DSM 22418</strain>
    </source>
</reference>
<dbReference type="PANTHER" id="PTHR19211">
    <property type="entry name" value="ATP-BINDING TRANSPORT PROTEIN-RELATED"/>
    <property type="match status" value="1"/>
</dbReference>
<evidence type="ECO:0000256" key="2">
    <source>
        <dbReference type="ARBA" id="ARBA00022741"/>
    </source>
</evidence>
<dbReference type="GO" id="GO:0005524">
    <property type="term" value="F:ATP binding"/>
    <property type="evidence" value="ECO:0007669"/>
    <property type="project" value="UniProtKB-KW"/>
</dbReference>
<dbReference type="Pfam" id="PF00005">
    <property type="entry name" value="ABC_tran"/>
    <property type="match status" value="2"/>
</dbReference>
<name>A0A1X7I4E3_9SPHI</name>
<gene>
    <name evidence="6" type="ORF">SAMN05660862_0426</name>
</gene>
<dbReference type="SMART" id="SM00382">
    <property type="entry name" value="AAA"/>
    <property type="match status" value="2"/>
</dbReference>
<protein>
    <submittedName>
        <fullName evidence="6">ATPase components of ABC transporters with duplicated ATPase domains</fullName>
    </submittedName>
</protein>
<feature type="domain" description="ABC transporter" evidence="5">
    <location>
        <begin position="351"/>
        <end position="541"/>
    </location>
</feature>
<dbReference type="RefSeq" id="WP_234991051.1">
    <property type="nucleotide sequence ID" value="NZ_CP038029.1"/>
</dbReference>
<keyword evidence="3" id="KW-0067">ATP-binding</keyword>
<dbReference type="InterPro" id="IPR027417">
    <property type="entry name" value="P-loop_NTPase"/>
</dbReference>
<organism evidence="6 7">
    <name type="scientific">Sphingobacterium psychroaquaticum</name>
    <dbReference type="NCBI Taxonomy" id="561061"/>
    <lineage>
        <taxon>Bacteria</taxon>
        <taxon>Pseudomonadati</taxon>
        <taxon>Bacteroidota</taxon>
        <taxon>Sphingobacteriia</taxon>
        <taxon>Sphingobacteriales</taxon>
        <taxon>Sphingobacteriaceae</taxon>
        <taxon>Sphingobacterium</taxon>
    </lineage>
</organism>
<dbReference type="InterPro" id="IPR003593">
    <property type="entry name" value="AAA+_ATPase"/>
</dbReference>
<dbReference type="SUPFAM" id="SSF52540">
    <property type="entry name" value="P-loop containing nucleoside triphosphate hydrolases"/>
    <property type="match status" value="2"/>
</dbReference>
<evidence type="ECO:0000313" key="7">
    <source>
        <dbReference type="Proteomes" id="UP000192980"/>
    </source>
</evidence>
<dbReference type="InterPro" id="IPR003439">
    <property type="entry name" value="ABC_transporter-like_ATP-bd"/>
</dbReference>
<dbReference type="CDD" id="cd03221">
    <property type="entry name" value="ABCF_EF-3"/>
    <property type="match status" value="1"/>
</dbReference>
<dbReference type="InterPro" id="IPR050611">
    <property type="entry name" value="ABCF"/>
</dbReference>
<accession>A0A1X7I4E3</accession>
<dbReference type="PANTHER" id="PTHR19211:SF6">
    <property type="entry name" value="BLL7188 PROTEIN"/>
    <property type="match status" value="1"/>
</dbReference>
<proteinExistence type="predicted"/>
<dbReference type="GO" id="GO:0016887">
    <property type="term" value="F:ATP hydrolysis activity"/>
    <property type="evidence" value="ECO:0007669"/>
    <property type="project" value="InterPro"/>
</dbReference>
<feature type="domain" description="ABC transporter" evidence="5">
    <location>
        <begin position="15"/>
        <end position="248"/>
    </location>
</feature>
<evidence type="ECO:0000259" key="5">
    <source>
        <dbReference type="PROSITE" id="PS50893"/>
    </source>
</evidence>
<dbReference type="InterPro" id="IPR017871">
    <property type="entry name" value="ABC_transporter-like_CS"/>
</dbReference>
<keyword evidence="2" id="KW-0547">Nucleotide-binding</keyword>
<evidence type="ECO:0000256" key="4">
    <source>
        <dbReference type="SAM" id="Coils"/>
    </source>
</evidence>
<dbReference type="Gene3D" id="3.40.50.300">
    <property type="entry name" value="P-loop containing nucleotide triphosphate hydrolases"/>
    <property type="match status" value="2"/>
</dbReference>
<evidence type="ECO:0000256" key="3">
    <source>
        <dbReference type="ARBA" id="ARBA00022840"/>
    </source>
</evidence>
<evidence type="ECO:0000256" key="1">
    <source>
        <dbReference type="ARBA" id="ARBA00022737"/>
    </source>
</evidence>
<dbReference type="Proteomes" id="UP000192980">
    <property type="component" value="Unassembled WGS sequence"/>
</dbReference>
<dbReference type="EMBL" id="FXAU01000001">
    <property type="protein sequence ID" value="SMG09094.1"/>
    <property type="molecule type" value="Genomic_DNA"/>
</dbReference>
<evidence type="ECO:0000313" key="6">
    <source>
        <dbReference type="EMBL" id="SMG09094.1"/>
    </source>
</evidence>
<dbReference type="FunFam" id="3.40.50.300:FF:001320">
    <property type="entry name" value="Heme ABC transporter ATP-binding protein"/>
    <property type="match status" value="1"/>
</dbReference>
<dbReference type="PROSITE" id="PS50893">
    <property type="entry name" value="ABC_TRANSPORTER_2"/>
    <property type="match status" value="2"/>
</dbReference>
<dbReference type="AlphaFoldDB" id="A0A1X7I4E3"/>